<name>A0A078AED3_STYLE</name>
<feature type="transmembrane region" description="Helical" evidence="1">
    <location>
        <begin position="149"/>
        <end position="180"/>
    </location>
</feature>
<dbReference type="InParanoid" id="A0A078AED3"/>
<accession>A0A078AED3</accession>
<dbReference type="EMBL" id="CCKQ01008735">
    <property type="protein sequence ID" value="CDW80196.1"/>
    <property type="molecule type" value="Genomic_DNA"/>
</dbReference>
<keyword evidence="1" id="KW-0472">Membrane</keyword>
<proteinExistence type="predicted"/>
<evidence type="ECO:0000313" key="2">
    <source>
        <dbReference type="EMBL" id="CDW80196.1"/>
    </source>
</evidence>
<reference evidence="2 3" key="1">
    <citation type="submission" date="2014-06" db="EMBL/GenBank/DDBJ databases">
        <authorList>
            <person name="Swart Estienne"/>
        </authorList>
    </citation>
    <scope>NUCLEOTIDE SEQUENCE [LARGE SCALE GENOMIC DNA]</scope>
    <source>
        <strain evidence="2 3">130c</strain>
    </source>
</reference>
<evidence type="ECO:0000313" key="3">
    <source>
        <dbReference type="Proteomes" id="UP000039865"/>
    </source>
</evidence>
<feature type="transmembrane region" description="Helical" evidence="1">
    <location>
        <begin position="15"/>
        <end position="37"/>
    </location>
</feature>
<evidence type="ECO:0000256" key="1">
    <source>
        <dbReference type="SAM" id="Phobius"/>
    </source>
</evidence>
<feature type="transmembrane region" description="Helical" evidence="1">
    <location>
        <begin position="113"/>
        <end position="137"/>
    </location>
</feature>
<sequence length="229" mass="26261">MNNLEPLTPADYKTIASTFLISIFLFLTIFYSSWAYFDSQEDQKYNVLAQEYAKMNERKKADFNSRVTSQFHAVLSISLGINGVFFTCVDPSLGDGYSNFFTSDYCRQYHSSIYQMMTCAFTIGYLTFDTWVCYALIQEKSKLQNQTYIHHFVGITGAMMSIVYGAGGPLVLFILGLPILKVVVGLYIIFIFFAIYILNLIWFNGILQVLLKSLKGNQKQRENETKKQQ</sequence>
<feature type="transmembrane region" description="Helical" evidence="1">
    <location>
        <begin position="186"/>
        <end position="211"/>
    </location>
</feature>
<evidence type="ECO:0008006" key="4">
    <source>
        <dbReference type="Google" id="ProtNLM"/>
    </source>
</evidence>
<keyword evidence="3" id="KW-1185">Reference proteome</keyword>
<protein>
    <recommendedName>
        <fullName evidence="4">TLC domain-containing protein</fullName>
    </recommendedName>
</protein>
<gene>
    <name evidence="2" type="primary">Contig15781.g16823</name>
    <name evidence="2" type="ORF">STYLEM_9192</name>
</gene>
<keyword evidence="1" id="KW-0812">Transmembrane</keyword>
<keyword evidence="1" id="KW-1133">Transmembrane helix</keyword>
<dbReference type="AlphaFoldDB" id="A0A078AED3"/>
<organism evidence="2 3">
    <name type="scientific">Stylonychia lemnae</name>
    <name type="common">Ciliate</name>
    <dbReference type="NCBI Taxonomy" id="5949"/>
    <lineage>
        <taxon>Eukaryota</taxon>
        <taxon>Sar</taxon>
        <taxon>Alveolata</taxon>
        <taxon>Ciliophora</taxon>
        <taxon>Intramacronucleata</taxon>
        <taxon>Spirotrichea</taxon>
        <taxon>Stichotrichia</taxon>
        <taxon>Sporadotrichida</taxon>
        <taxon>Oxytrichidae</taxon>
        <taxon>Stylonychinae</taxon>
        <taxon>Stylonychia</taxon>
    </lineage>
</organism>
<dbReference type="Proteomes" id="UP000039865">
    <property type="component" value="Unassembled WGS sequence"/>
</dbReference>
<feature type="transmembrane region" description="Helical" evidence="1">
    <location>
        <begin position="73"/>
        <end position="93"/>
    </location>
</feature>